<evidence type="ECO:0000256" key="5">
    <source>
        <dbReference type="ARBA" id="ARBA00022801"/>
    </source>
</evidence>
<dbReference type="eggNOG" id="COG4115">
    <property type="taxonomic scope" value="Bacteria"/>
</dbReference>
<keyword evidence="4" id="KW-0255">Endonuclease</keyword>
<dbReference type="GO" id="GO:0004519">
    <property type="term" value="F:endonuclease activity"/>
    <property type="evidence" value="ECO:0007669"/>
    <property type="project" value="UniProtKB-KW"/>
</dbReference>
<dbReference type="GO" id="GO:0016787">
    <property type="term" value="F:hydrolase activity"/>
    <property type="evidence" value="ECO:0007669"/>
    <property type="project" value="UniProtKB-KW"/>
</dbReference>
<evidence type="ECO:0000313" key="9">
    <source>
        <dbReference type="Proteomes" id="UP000005444"/>
    </source>
</evidence>
<dbReference type="PATRIC" id="fig|701521.8.peg.93"/>
<dbReference type="GO" id="GO:0045892">
    <property type="term" value="P:negative regulation of DNA-templated transcription"/>
    <property type="evidence" value="ECO:0007669"/>
    <property type="project" value="TreeGrafter"/>
</dbReference>
<evidence type="ECO:0000256" key="4">
    <source>
        <dbReference type="ARBA" id="ARBA00022759"/>
    </source>
</evidence>
<gene>
    <name evidence="8" type="ordered locus">PECL_102</name>
</gene>
<dbReference type="InterPro" id="IPR009614">
    <property type="entry name" value="YoeB_toxin"/>
</dbReference>
<reference evidence="8 9" key="1">
    <citation type="journal article" date="2012" name="J. Bacteriol.">
        <title>Complete Genome Sequence of the Beer Spoilage Organism Pediococcus claussenii ATCC BAA-344T.</title>
        <authorList>
            <person name="Pittet V."/>
            <person name="Abegunde T."/>
            <person name="Marfleet T."/>
            <person name="Haakensen M."/>
            <person name="Morrow K."/>
            <person name="Jayaprakash T."/>
            <person name="Schroeder K."/>
            <person name="Trost B."/>
            <person name="Byrns S."/>
            <person name="Bergsveinson J."/>
            <person name="Kusalik A."/>
            <person name="Ziola B."/>
        </authorList>
    </citation>
    <scope>NUCLEOTIDE SEQUENCE [LARGE SCALE GENOMIC DNA]</scope>
    <source>
        <strain evidence="8 9">ATCC BAA-344</strain>
    </source>
</reference>
<evidence type="ECO:0000256" key="2">
    <source>
        <dbReference type="ARBA" id="ARBA00022649"/>
    </source>
</evidence>
<dbReference type="PANTHER" id="PTHR38039:SF1">
    <property type="entry name" value="TOXIN YOEB"/>
    <property type="match status" value="1"/>
</dbReference>
<evidence type="ECO:0000256" key="7">
    <source>
        <dbReference type="ARBA" id="ARBA00050056"/>
    </source>
</evidence>
<name>G8PEQ0_PEDCP</name>
<proteinExistence type="inferred from homology"/>
<protein>
    <recommendedName>
        <fullName evidence="7">Endoribonuclease YoeB</fullName>
    </recommendedName>
    <alternativeName>
        <fullName evidence="6">Putative mRNA interferase YoeB</fullName>
    </alternativeName>
</protein>
<evidence type="ECO:0000256" key="6">
    <source>
        <dbReference type="ARBA" id="ARBA00030388"/>
    </source>
</evidence>
<keyword evidence="3" id="KW-0540">Nuclease</keyword>
<dbReference type="GO" id="GO:0006401">
    <property type="term" value="P:RNA catabolic process"/>
    <property type="evidence" value="ECO:0007669"/>
    <property type="project" value="InterPro"/>
</dbReference>
<keyword evidence="5" id="KW-0378">Hydrolase</keyword>
<dbReference type="NCBIfam" id="TIGR02116">
    <property type="entry name" value="toxin_Txe_YoeB"/>
    <property type="match status" value="1"/>
</dbReference>
<dbReference type="EMBL" id="CP003137">
    <property type="protein sequence ID" value="AEV94430.1"/>
    <property type="molecule type" value="Genomic_DNA"/>
</dbReference>
<comment type="similarity">
    <text evidence="1">Belongs to the YoeB family.</text>
</comment>
<evidence type="ECO:0000256" key="1">
    <source>
        <dbReference type="ARBA" id="ARBA00008172"/>
    </source>
</evidence>
<dbReference type="Gene3D" id="3.30.2310.20">
    <property type="entry name" value="RelE-like"/>
    <property type="match status" value="1"/>
</dbReference>
<dbReference type="Proteomes" id="UP000005444">
    <property type="component" value="Chromosome"/>
</dbReference>
<evidence type="ECO:0000313" key="8">
    <source>
        <dbReference type="EMBL" id="AEV94430.1"/>
    </source>
</evidence>
<evidence type="ECO:0000256" key="3">
    <source>
        <dbReference type="ARBA" id="ARBA00022722"/>
    </source>
</evidence>
<dbReference type="HOGENOM" id="CLU_169492_2_2_9"/>
<dbReference type="InterPro" id="IPR035093">
    <property type="entry name" value="RelE/ParE_toxin_dom_sf"/>
</dbReference>
<sequence>MKPILWSSDAWDEYLSWQKEDKRTLKKINNIIKDIQRNGSQGIGKAEKLHSNLSGWYSRRIDQTNRIVFRIYDEQIEIVQVKNHYQ</sequence>
<keyword evidence="2" id="KW-1277">Toxin-antitoxin system</keyword>
<organism evidence="8 9">
    <name type="scientific">Pediococcus claussenii (strain ATCC BAA-344 / DSM 14800 / JCM 18046 / KCTC 3811 / LMG 21948 / P06)</name>
    <dbReference type="NCBI Taxonomy" id="701521"/>
    <lineage>
        <taxon>Bacteria</taxon>
        <taxon>Bacillati</taxon>
        <taxon>Bacillota</taxon>
        <taxon>Bacilli</taxon>
        <taxon>Lactobacillales</taxon>
        <taxon>Lactobacillaceae</taxon>
        <taxon>Pediococcus</taxon>
    </lineage>
</organism>
<accession>G8PEQ0</accession>
<dbReference type="Pfam" id="PF06769">
    <property type="entry name" value="YoeB_toxin"/>
    <property type="match status" value="1"/>
</dbReference>
<dbReference type="KEGG" id="pce:PECL_102"/>
<dbReference type="RefSeq" id="WP_014214628.1">
    <property type="nucleotide sequence ID" value="NC_016605.1"/>
</dbReference>
<dbReference type="SUPFAM" id="SSF143011">
    <property type="entry name" value="RelE-like"/>
    <property type="match status" value="1"/>
</dbReference>
<dbReference type="PANTHER" id="PTHR38039">
    <property type="entry name" value="TOXIN YOEB"/>
    <property type="match status" value="1"/>
</dbReference>
<dbReference type="AlphaFoldDB" id="G8PEQ0"/>
<keyword evidence="9" id="KW-1185">Reference proteome</keyword>